<dbReference type="AlphaFoldDB" id="A0A1R2B5E5"/>
<dbReference type="InterPro" id="IPR016064">
    <property type="entry name" value="NAD/diacylglycerol_kinase_sf"/>
</dbReference>
<dbReference type="EMBL" id="MPUH01000940">
    <property type="protein sequence ID" value="OMJ71977.1"/>
    <property type="molecule type" value="Genomic_DNA"/>
</dbReference>
<dbReference type="GO" id="GO:0005524">
    <property type="term" value="F:ATP binding"/>
    <property type="evidence" value="ECO:0007669"/>
    <property type="project" value="UniProtKB-KW"/>
</dbReference>
<dbReference type="InterPro" id="IPR017438">
    <property type="entry name" value="ATP-NAD_kinase_N"/>
</dbReference>
<dbReference type="GO" id="GO:0005737">
    <property type="term" value="C:cytoplasm"/>
    <property type="evidence" value="ECO:0007669"/>
    <property type="project" value="TreeGrafter"/>
</dbReference>
<dbReference type="PANTHER" id="PTHR12358:SF31">
    <property type="entry name" value="ACYLGLYCEROL KINASE, MITOCHONDRIAL"/>
    <property type="match status" value="1"/>
</dbReference>
<evidence type="ECO:0000256" key="1">
    <source>
        <dbReference type="ARBA" id="ARBA00022679"/>
    </source>
</evidence>
<gene>
    <name evidence="6" type="ORF">SteCoe_29684</name>
</gene>
<dbReference type="GO" id="GO:0046512">
    <property type="term" value="P:sphingosine biosynthetic process"/>
    <property type="evidence" value="ECO:0007669"/>
    <property type="project" value="TreeGrafter"/>
</dbReference>
<organism evidence="6 7">
    <name type="scientific">Stentor coeruleus</name>
    <dbReference type="NCBI Taxonomy" id="5963"/>
    <lineage>
        <taxon>Eukaryota</taxon>
        <taxon>Sar</taxon>
        <taxon>Alveolata</taxon>
        <taxon>Ciliophora</taxon>
        <taxon>Postciliodesmatophora</taxon>
        <taxon>Heterotrichea</taxon>
        <taxon>Heterotrichida</taxon>
        <taxon>Stentoridae</taxon>
        <taxon>Stentor</taxon>
    </lineage>
</organism>
<protein>
    <recommendedName>
        <fullName evidence="5">DAGKc domain-containing protein</fullName>
    </recommendedName>
</protein>
<keyword evidence="7" id="KW-1185">Reference proteome</keyword>
<name>A0A1R2B5E5_9CILI</name>
<keyword evidence="4" id="KW-0067">ATP-binding</keyword>
<dbReference type="PANTHER" id="PTHR12358">
    <property type="entry name" value="SPHINGOSINE KINASE"/>
    <property type="match status" value="1"/>
</dbReference>
<evidence type="ECO:0000256" key="3">
    <source>
        <dbReference type="ARBA" id="ARBA00022777"/>
    </source>
</evidence>
<dbReference type="Pfam" id="PF00781">
    <property type="entry name" value="DAGK_cat"/>
    <property type="match status" value="1"/>
</dbReference>
<dbReference type="Proteomes" id="UP000187209">
    <property type="component" value="Unassembled WGS sequence"/>
</dbReference>
<reference evidence="6 7" key="1">
    <citation type="submission" date="2016-11" db="EMBL/GenBank/DDBJ databases">
        <title>The macronuclear genome of Stentor coeruleus: a giant cell with tiny introns.</title>
        <authorList>
            <person name="Slabodnick M."/>
            <person name="Ruby J.G."/>
            <person name="Reiff S.B."/>
            <person name="Swart E.C."/>
            <person name="Gosai S."/>
            <person name="Prabakaran S."/>
            <person name="Witkowska E."/>
            <person name="Larue G.E."/>
            <person name="Fisher S."/>
            <person name="Freeman R.M."/>
            <person name="Gunawardena J."/>
            <person name="Chu W."/>
            <person name="Stover N.A."/>
            <person name="Gregory B.D."/>
            <person name="Nowacki M."/>
            <person name="Derisi J."/>
            <person name="Roy S.W."/>
            <person name="Marshall W.F."/>
            <person name="Sood P."/>
        </authorList>
    </citation>
    <scope>NUCLEOTIDE SEQUENCE [LARGE SCALE GENOMIC DNA]</scope>
    <source>
        <strain evidence="6">WM001</strain>
    </source>
</reference>
<dbReference type="InterPro" id="IPR050187">
    <property type="entry name" value="Lipid_Phosphate_FormReg"/>
</dbReference>
<evidence type="ECO:0000256" key="2">
    <source>
        <dbReference type="ARBA" id="ARBA00022741"/>
    </source>
</evidence>
<dbReference type="Gene3D" id="3.40.50.10330">
    <property type="entry name" value="Probable inorganic polyphosphate/atp-NAD kinase, domain 1"/>
    <property type="match status" value="1"/>
</dbReference>
<keyword evidence="2" id="KW-0547">Nucleotide-binding</keyword>
<dbReference type="GO" id="GO:0016020">
    <property type="term" value="C:membrane"/>
    <property type="evidence" value="ECO:0007669"/>
    <property type="project" value="TreeGrafter"/>
</dbReference>
<sequence length="398" mass="45343">MKPLDSVLVWTDKFQKTSLNLTSDYLYWESNKRLYAYHLDEVLGGKFQDSIFCIVTFRKSKFKFFKFSCEDGVCFQNTLSLTLNSHPKFFLIIYNPISGTGTSKSDLFNIFLPILALTPHHYEIYETTSQAYPVSLIDKIGNEFTDIVILGGDGTLHLLLSALYKRNRLSLNKIRIAILPSGSRNSLSVELNGKSFNKGVYNILKNYTILGDLMLVDTDDDVLLATTAVMCGLGADLPYEAEKIRKYGLFRFAIVGIKALIMPWKHYFCSFSCEKTDGEMLERVGNFLGISIGNNKAQNLRNDEMPFPFAHINSGNMDAVLIDPIYKLMFTKLFFQILNSGQHVNNPAITYIKLKKGEIKFQENSILNIDGEMYSTKKVKIEILKKALKYYGKLEHFN</sequence>
<dbReference type="GO" id="GO:0001727">
    <property type="term" value="F:lipid kinase activity"/>
    <property type="evidence" value="ECO:0007669"/>
    <property type="project" value="TreeGrafter"/>
</dbReference>
<comment type="caution">
    <text evidence="6">The sequence shown here is derived from an EMBL/GenBank/DDBJ whole genome shotgun (WGS) entry which is preliminary data.</text>
</comment>
<dbReference type="OrthoDB" id="3853857at2759"/>
<evidence type="ECO:0000313" key="6">
    <source>
        <dbReference type="EMBL" id="OMJ71977.1"/>
    </source>
</evidence>
<dbReference type="SMART" id="SM00046">
    <property type="entry name" value="DAGKc"/>
    <property type="match status" value="1"/>
</dbReference>
<dbReference type="InterPro" id="IPR045540">
    <property type="entry name" value="YegS/DAGK_C"/>
</dbReference>
<keyword evidence="1" id="KW-0808">Transferase</keyword>
<evidence type="ECO:0000256" key="4">
    <source>
        <dbReference type="ARBA" id="ARBA00022840"/>
    </source>
</evidence>
<keyword evidence="3" id="KW-0418">Kinase</keyword>
<feature type="domain" description="DAGKc" evidence="5">
    <location>
        <begin position="85"/>
        <end position="220"/>
    </location>
</feature>
<dbReference type="PROSITE" id="PS50146">
    <property type="entry name" value="DAGK"/>
    <property type="match status" value="1"/>
</dbReference>
<dbReference type="Pfam" id="PF19279">
    <property type="entry name" value="YegS_C"/>
    <property type="match status" value="1"/>
</dbReference>
<dbReference type="SUPFAM" id="SSF111331">
    <property type="entry name" value="NAD kinase/diacylglycerol kinase-like"/>
    <property type="match status" value="1"/>
</dbReference>
<evidence type="ECO:0000313" key="7">
    <source>
        <dbReference type="Proteomes" id="UP000187209"/>
    </source>
</evidence>
<proteinExistence type="predicted"/>
<dbReference type="InterPro" id="IPR001206">
    <property type="entry name" value="Diacylglycerol_kinase_cat_dom"/>
</dbReference>
<evidence type="ECO:0000259" key="5">
    <source>
        <dbReference type="PROSITE" id="PS50146"/>
    </source>
</evidence>
<dbReference type="Gene3D" id="2.60.200.40">
    <property type="match status" value="1"/>
</dbReference>
<accession>A0A1R2B5E5</accession>